<evidence type="ECO:0000313" key="14">
    <source>
        <dbReference type="Proteomes" id="UP000078542"/>
    </source>
</evidence>
<dbReference type="GO" id="GO:0005930">
    <property type="term" value="C:axoneme"/>
    <property type="evidence" value="ECO:0007669"/>
    <property type="project" value="UniProtKB-SubCell"/>
</dbReference>
<evidence type="ECO:0000256" key="1">
    <source>
        <dbReference type="ARBA" id="ARBA00004430"/>
    </source>
</evidence>
<evidence type="ECO:0000256" key="11">
    <source>
        <dbReference type="ARBA" id="ARBA00057688"/>
    </source>
</evidence>
<dbReference type="AlphaFoldDB" id="A0A195D3N6"/>
<evidence type="ECO:0000256" key="7">
    <source>
        <dbReference type="ARBA" id="ARBA00023069"/>
    </source>
</evidence>
<dbReference type="PANTHER" id="PTHR11886:SF2">
    <property type="entry name" value="DYNEIN AXONEMAL LIGHT CHAIN 4"/>
    <property type="match status" value="1"/>
</dbReference>
<keyword evidence="10" id="KW-0966">Cell projection</keyword>
<dbReference type="GO" id="GO:0030286">
    <property type="term" value="C:dynein complex"/>
    <property type="evidence" value="ECO:0007669"/>
    <property type="project" value="UniProtKB-KW"/>
</dbReference>
<evidence type="ECO:0000256" key="4">
    <source>
        <dbReference type="ARBA" id="ARBA00022490"/>
    </source>
</evidence>
<dbReference type="PANTHER" id="PTHR11886">
    <property type="entry name" value="DYNEIN LIGHT CHAIN"/>
    <property type="match status" value="1"/>
</dbReference>
<proteinExistence type="inferred from homology"/>
<keyword evidence="9 12" id="KW-0206">Cytoskeleton</keyword>
<dbReference type="OrthoDB" id="6506078at2759"/>
<keyword evidence="7" id="KW-0969">Cilium</keyword>
<dbReference type="FunFam" id="3.30.740.10:FF:000002">
    <property type="entry name" value="Dynein light chain"/>
    <property type="match status" value="1"/>
</dbReference>
<dbReference type="STRING" id="456900.A0A195D3N6"/>
<dbReference type="Pfam" id="PF01221">
    <property type="entry name" value="Dynein_light"/>
    <property type="match status" value="1"/>
</dbReference>
<dbReference type="InterPro" id="IPR037177">
    <property type="entry name" value="DLC_sf"/>
</dbReference>
<evidence type="ECO:0000313" key="13">
    <source>
        <dbReference type="EMBL" id="KYN07466.1"/>
    </source>
</evidence>
<evidence type="ECO:0000256" key="5">
    <source>
        <dbReference type="ARBA" id="ARBA00022701"/>
    </source>
</evidence>
<dbReference type="CDD" id="cd21453">
    <property type="entry name" value="DLC-like_DNAL4"/>
    <property type="match status" value="1"/>
</dbReference>
<name>A0A195D3N6_9HYME</name>
<evidence type="ECO:0000256" key="2">
    <source>
        <dbReference type="ARBA" id="ARBA00010156"/>
    </source>
</evidence>
<dbReference type="Gene3D" id="3.30.740.10">
    <property type="entry name" value="Protein Inhibitor Of Neuronal Nitric Oxide Synthase"/>
    <property type="match status" value="1"/>
</dbReference>
<gene>
    <name evidence="13" type="ORF">ALC62_01668</name>
</gene>
<keyword evidence="8 12" id="KW-0505">Motor protein</keyword>
<comment type="similarity">
    <text evidence="2 12">Belongs to the dynein light chain family.</text>
</comment>
<dbReference type="SUPFAM" id="SSF54648">
    <property type="entry name" value="DLC"/>
    <property type="match status" value="1"/>
</dbReference>
<keyword evidence="14" id="KW-1185">Reference proteome</keyword>
<evidence type="ECO:0000256" key="9">
    <source>
        <dbReference type="ARBA" id="ARBA00023212"/>
    </source>
</evidence>
<dbReference type="GO" id="GO:0005874">
    <property type="term" value="C:microtubule"/>
    <property type="evidence" value="ECO:0007669"/>
    <property type="project" value="UniProtKB-KW"/>
</dbReference>
<evidence type="ECO:0000256" key="8">
    <source>
        <dbReference type="ARBA" id="ARBA00023175"/>
    </source>
</evidence>
<comment type="function">
    <text evidence="11">Force generating protein of respiratory cilia. Produces force towards the minus ends of microtubules. Dynein has ATPase activity.</text>
</comment>
<evidence type="ECO:0000256" key="10">
    <source>
        <dbReference type="ARBA" id="ARBA00023273"/>
    </source>
</evidence>
<evidence type="ECO:0000256" key="3">
    <source>
        <dbReference type="ARBA" id="ARBA00011655"/>
    </source>
</evidence>
<dbReference type="KEGG" id="ccoa:108782274"/>
<dbReference type="SMART" id="SM01375">
    <property type="entry name" value="Dynein_light"/>
    <property type="match status" value="1"/>
</dbReference>
<comment type="subcellular location">
    <subcellularLocation>
        <location evidence="1">Cytoplasm</location>
        <location evidence="1">Cytoskeleton</location>
        <location evidence="1">Cilium axoneme</location>
    </subcellularLocation>
</comment>
<keyword evidence="4 12" id="KW-0963">Cytoplasm</keyword>
<protein>
    <recommendedName>
        <fullName evidence="12">Dynein light chain</fullName>
    </recommendedName>
</protein>
<keyword evidence="6 12" id="KW-0243">Dynein</keyword>
<organism evidence="13 14">
    <name type="scientific">Cyphomyrmex costatus</name>
    <dbReference type="NCBI Taxonomy" id="456900"/>
    <lineage>
        <taxon>Eukaryota</taxon>
        <taxon>Metazoa</taxon>
        <taxon>Ecdysozoa</taxon>
        <taxon>Arthropoda</taxon>
        <taxon>Hexapoda</taxon>
        <taxon>Insecta</taxon>
        <taxon>Pterygota</taxon>
        <taxon>Neoptera</taxon>
        <taxon>Endopterygota</taxon>
        <taxon>Hymenoptera</taxon>
        <taxon>Apocrita</taxon>
        <taxon>Aculeata</taxon>
        <taxon>Formicoidea</taxon>
        <taxon>Formicidae</taxon>
        <taxon>Myrmicinae</taxon>
        <taxon>Cyphomyrmex</taxon>
    </lineage>
</organism>
<accession>A0A195D3N6</accession>
<keyword evidence="5 12" id="KW-0493">Microtubule</keyword>
<comment type="subunit">
    <text evidence="3">Consists of at least two heavy chains and a number of intermediate and light chains.</text>
</comment>
<dbReference type="EMBL" id="KQ976885">
    <property type="protein sequence ID" value="KYN07466.1"/>
    <property type="molecule type" value="Genomic_DNA"/>
</dbReference>
<dbReference type="InterPro" id="IPR001372">
    <property type="entry name" value="Dynein_light_chain_typ-1/2"/>
</dbReference>
<sequence>MWAGEIKKEVATLMVHTYPLCKYSDMPEDMKQEAIETCVTAVEKYSENYEHAARMIKDNLDKKFGPPFQVVIGEAYACATTYQEKSLLYMFIGGNIAVLVWKTVTGFS</sequence>
<dbReference type="GO" id="GO:0007017">
    <property type="term" value="P:microtubule-based process"/>
    <property type="evidence" value="ECO:0007669"/>
    <property type="project" value="InterPro"/>
</dbReference>
<evidence type="ECO:0000256" key="12">
    <source>
        <dbReference type="RuleBase" id="RU365010"/>
    </source>
</evidence>
<dbReference type="Proteomes" id="UP000078542">
    <property type="component" value="Unassembled WGS sequence"/>
</dbReference>
<reference evidence="13 14" key="1">
    <citation type="submission" date="2016-03" db="EMBL/GenBank/DDBJ databases">
        <title>Cyphomyrmex costatus WGS genome.</title>
        <authorList>
            <person name="Nygaard S."/>
            <person name="Hu H."/>
            <person name="Boomsma J."/>
            <person name="Zhang G."/>
        </authorList>
    </citation>
    <scope>NUCLEOTIDE SEQUENCE [LARGE SCALE GENOMIC DNA]</scope>
    <source>
        <strain evidence="13">MS0001</strain>
        <tissue evidence="13">Whole body</tissue>
    </source>
</reference>
<evidence type="ECO:0000256" key="6">
    <source>
        <dbReference type="ARBA" id="ARBA00023017"/>
    </source>
</evidence>